<feature type="compositionally biased region" description="Basic residues" evidence="1">
    <location>
        <begin position="87"/>
        <end position="98"/>
    </location>
</feature>
<gene>
    <name evidence="2" type="ORF">WAB15_00550</name>
</gene>
<reference evidence="2 3" key="1">
    <citation type="submission" date="2024-03" db="EMBL/GenBank/DDBJ databases">
        <title>The complete genome of Streptomyces sirii sp.nov.</title>
        <authorList>
            <person name="Zakalyukina Y.V."/>
            <person name="Belik A.R."/>
            <person name="Biryukov M.V."/>
            <person name="Baturina O.A."/>
            <person name="Kabilov M.R."/>
        </authorList>
    </citation>
    <scope>NUCLEOTIDE SEQUENCE [LARGE SCALE GENOMIC DNA]</scope>
    <source>
        <strain evidence="2 3">BP-8</strain>
    </source>
</reference>
<accession>A0ABZ2QDU2</accession>
<dbReference type="Proteomes" id="UP001626628">
    <property type="component" value="Chromosome"/>
</dbReference>
<protein>
    <submittedName>
        <fullName evidence="2">Uncharacterized protein</fullName>
    </submittedName>
</protein>
<dbReference type="EMBL" id="CP147982">
    <property type="protein sequence ID" value="WXK74600.1"/>
    <property type="molecule type" value="Genomic_DNA"/>
</dbReference>
<keyword evidence="3" id="KW-1185">Reference proteome</keyword>
<sequence length="98" mass="10650">MSRNELERLARIRIQITGETLERAMAVLGGEVTPPEPATEPSPAPGHDSEPEADRNRQDEPDTNSTSGAIGSDTEPDGDAAAPDSRRKPRRRNHLRGL</sequence>
<evidence type="ECO:0000313" key="3">
    <source>
        <dbReference type="Proteomes" id="UP001626628"/>
    </source>
</evidence>
<evidence type="ECO:0000256" key="1">
    <source>
        <dbReference type="SAM" id="MobiDB-lite"/>
    </source>
</evidence>
<organism evidence="2 3">
    <name type="scientific">Streptomyces sirii</name>
    <dbReference type="NCBI Taxonomy" id="3127701"/>
    <lineage>
        <taxon>Bacteria</taxon>
        <taxon>Bacillati</taxon>
        <taxon>Actinomycetota</taxon>
        <taxon>Actinomycetes</taxon>
        <taxon>Kitasatosporales</taxon>
        <taxon>Streptomycetaceae</taxon>
        <taxon>Streptomyces</taxon>
    </lineage>
</organism>
<evidence type="ECO:0000313" key="2">
    <source>
        <dbReference type="EMBL" id="WXK74600.1"/>
    </source>
</evidence>
<feature type="compositionally biased region" description="Basic and acidic residues" evidence="1">
    <location>
        <begin position="47"/>
        <end position="60"/>
    </location>
</feature>
<name>A0ABZ2QDU2_9ACTN</name>
<dbReference type="RefSeq" id="WP_407284843.1">
    <property type="nucleotide sequence ID" value="NZ_CP147982.1"/>
</dbReference>
<feature type="compositionally biased region" description="Pro residues" evidence="1">
    <location>
        <begin position="34"/>
        <end position="44"/>
    </location>
</feature>
<feature type="region of interest" description="Disordered" evidence="1">
    <location>
        <begin position="25"/>
        <end position="98"/>
    </location>
</feature>
<proteinExistence type="predicted"/>